<gene>
    <name evidence="4 7" type="primary">prmC</name>
    <name evidence="7" type="ORF">ACFQS8_06620</name>
</gene>
<evidence type="ECO:0000256" key="1">
    <source>
        <dbReference type="ARBA" id="ARBA00022603"/>
    </source>
</evidence>
<dbReference type="InterPro" id="IPR004556">
    <property type="entry name" value="HemK-like"/>
</dbReference>
<dbReference type="EMBL" id="JBHTBR010000002">
    <property type="protein sequence ID" value="MFC7291283.1"/>
    <property type="molecule type" value="Genomic_DNA"/>
</dbReference>
<feature type="binding site" evidence="4">
    <location>
        <position position="192"/>
    </location>
    <ligand>
        <name>S-adenosyl-L-methionine</name>
        <dbReference type="ChEBI" id="CHEBI:59789"/>
    </ligand>
</feature>
<dbReference type="Gene3D" id="3.40.50.150">
    <property type="entry name" value="Vaccinia Virus protein VP39"/>
    <property type="match status" value="1"/>
</dbReference>
<sequence length="288" mass="31590">MNKEMPTYSEALRAAAIELSAKDIEGPLRDARRLMEVAAGISATDLIAEENNALSAAILKRFDEFIARRCKGEPVSRIAGRREFWGLEFQVTRDVLDPRADTETLVELVLDTWCPDAVDVLDMGTGSGCVLLSILHERCNARGVGLDQSESALNIAALNAENLGLHSRSQFLKSNWFDALEDGAAFDVIVSNPPYIPSADIEHLDRDVRNYDPMAALDGGADGLDDYRAIIGAARSYLRPNGLIAFEVGFDQAEKVMDLLTKANFIDVKVRLDLSGVKRCVYARVSNV</sequence>
<comment type="similarity">
    <text evidence="4">Belongs to the protein N5-glutamine methyltransferase family. PrmC subfamily.</text>
</comment>
<dbReference type="PROSITE" id="PS00092">
    <property type="entry name" value="N6_MTASE"/>
    <property type="match status" value="1"/>
</dbReference>
<feature type="binding site" evidence="4">
    <location>
        <begin position="124"/>
        <end position="128"/>
    </location>
    <ligand>
        <name>S-adenosyl-L-methionine</name>
        <dbReference type="ChEBI" id="CHEBI:59789"/>
    </ligand>
</feature>
<dbReference type="Pfam" id="PF17827">
    <property type="entry name" value="PrmC_N"/>
    <property type="match status" value="1"/>
</dbReference>
<dbReference type="InterPro" id="IPR040758">
    <property type="entry name" value="PrmC_N"/>
</dbReference>
<evidence type="ECO:0000313" key="8">
    <source>
        <dbReference type="Proteomes" id="UP001596492"/>
    </source>
</evidence>
<keyword evidence="8" id="KW-1185">Reference proteome</keyword>
<dbReference type="PANTHER" id="PTHR18895">
    <property type="entry name" value="HEMK METHYLTRANSFERASE"/>
    <property type="match status" value="1"/>
</dbReference>
<name>A0ABW2IK51_9PROT</name>
<evidence type="ECO:0000313" key="7">
    <source>
        <dbReference type="EMBL" id="MFC7291283.1"/>
    </source>
</evidence>
<keyword evidence="2 4" id="KW-0808">Transferase</keyword>
<dbReference type="Gene3D" id="1.10.8.10">
    <property type="entry name" value="DNA helicase RuvA subunit, C-terminal domain"/>
    <property type="match status" value="1"/>
</dbReference>
<dbReference type="PRINTS" id="PR00507">
    <property type="entry name" value="N12N6MTFRASE"/>
</dbReference>
<keyword evidence="1 4" id="KW-0489">Methyltransferase</keyword>
<evidence type="ECO:0000256" key="3">
    <source>
        <dbReference type="ARBA" id="ARBA00022691"/>
    </source>
</evidence>
<protein>
    <recommendedName>
        <fullName evidence="4">Release factor glutamine methyltransferase</fullName>
        <shortName evidence="4">RF MTase</shortName>
        <ecNumber evidence="4">2.1.1.297</ecNumber>
    </recommendedName>
    <alternativeName>
        <fullName evidence="4">N5-glutamine methyltransferase PrmC</fullName>
    </alternativeName>
    <alternativeName>
        <fullName evidence="4">Protein-(glutamine-N5) MTase PrmC</fullName>
    </alternativeName>
    <alternativeName>
        <fullName evidence="4">Protein-glutamine N-methyltransferase PrmC</fullName>
    </alternativeName>
</protein>
<feature type="binding site" evidence="4">
    <location>
        <position position="147"/>
    </location>
    <ligand>
        <name>S-adenosyl-L-methionine</name>
        <dbReference type="ChEBI" id="CHEBI:59789"/>
    </ligand>
</feature>
<dbReference type="EC" id="2.1.1.297" evidence="4"/>
<feature type="binding site" evidence="4">
    <location>
        <begin position="192"/>
        <end position="195"/>
    </location>
    <ligand>
        <name>substrate</name>
    </ligand>
</feature>
<dbReference type="GO" id="GO:0032259">
    <property type="term" value="P:methylation"/>
    <property type="evidence" value="ECO:0007669"/>
    <property type="project" value="UniProtKB-KW"/>
</dbReference>
<dbReference type="NCBIfam" id="TIGR00536">
    <property type="entry name" value="hemK_fam"/>
    <property type="match status" value="1"/>
</dbReference>
<dbReference type="RefSeq" id="WP_382166477.1">
    <property type="nucleotide sequence ID" value="NZ_JBHTBR010000002.1"/>
</dbReference>
<dbReference type="InterPro" id="IPR019874">
    <property type="entry name" value="RF_methyltr_PrmC"/>
</dbReference>
<organism evidence="7 8">
    <name type="scientific">Hirschia litorea</name>
    <dbReference type="NCBI Taxonomy" id="1199156"/>
    <lineage>
        <taxon>Bacteria</taxon>
        <taxon>Pseudomonadati</taxon>
        <taxon>Pseudomonadota</taxon>
        <taxon>Alphaproteobacteria</taxon>
        <taxon>Hyphomonadales</taxon>
        <taxon>Hyphomonadaceae</taxon>
        <taxon>Hirschia</taxon>
    </lineage>
</organism>
<comment type="function">
    <text evidence="4">Methylates the class 1 translation termination release factors RF1/PrfA and RF2/PrfB on the glutamine residue of the universally conserved GGQ motif.</text>
</comment>
<dbReference type="SUPFAM" id="SSF53335">
    <property type="entry name" value="S-adenosyl-L-methionine-dependent methyltransferases"/>
    <property type="match status" value="1"/>
</dbReference>
<dbReference type="CDD" id="cd02440">
    <property type="entry name" value="AdoMet_MTases"/>
    <property type="match status" value="1"/>
</dbReference>
<dbReference type="InterPro" id="IPR029063">
    <property type="entry name" value="SAM-dependent_MTases_sf"/>
</dbReference>
<feature type="domain" description="Methyltransferase" evidence="5">
    <location>
        <begin position="117"/>
        <end position="247"/>
    </location>
</feature>
<dbReference type="PANTHER" id="PTHR18895:SF74">
    <property type="entry name" value="MTRF1L RELEASE FACTOR GLUTAMINE METHYLTRANSFERASE"/>
    <property type="match status" value="1"/>
</dbReference>
<evidence type="ECO:0000256" key="4">
    <source>
        <dbReference type="HAMAP-Rule" id="MF_02126"/>
    </source>
</evidence>
<dbReference type="Pfam" id="PF13847">
    <property type="entry name" value="Methyltransf_31"/>
    <property type="match status" value="1"/>
</dbReference>
<comment type="caution">
    <text evidence="7">The sequence shown here is derived from an EMBL/GenBank/DDBJ whole genome shotgun (WGS) entry which is preliminary data.</text>
</comment>
<accession>A0ABW2IK51</accession>
<evidence type="ECO:0000259" key="5">
    <source>
        <dbReference type="Pfam" id="PF13847"/>
    </source>
</evidence>
<evidence type="ECO:0000256" key="2">
    <source>
        <dbReference type="ARBA" id="ARBA00022679"/>
    </source>
</evidence>
<dbReference type="InterPro" id="IPR050320">
    <property type="entry name" value="N5-glutamine_MTase"/>
</dbReference>
<dbReference type="HAMAP" id="MF_02126">
    <property type="entry name" value="RF_methyltr_PrmC"/>
    <property type="match status" value="1"/>
</dbReference>
<keyword evidence="3 4" id="KW-0949">S-adenosyl-L-methionine</keyword>
<dbReference type="Proteomes" id="UP001596492">
    <property type="component" value="Unassembled WGS sequence"/>
</dbReference>
<comment type="catalytic activity">
    <reaction evidence="4">
        <text>L-glutaminyl-[peptide chain release factor] + S-adenosyl-L-methionine = N(5)-methyl-L-glutaminyl-[peptide chain release factor] + S-adenosyl-L-homocysteine + H(+)</text>
        <dbReference type="Rhea" id="RHEA:42896"/>
        <dbReference type="Rhea" id="RHEA-COMP:10271"/>
        <dbReference type="Rhea" id="RHEA-COMP:10272"/>
        <dbReference type="ChEBI" id="CHEBI:15378"/>
        <dbReference type="ChEBI" id="CHEBI:30011"/>
        <dbReference type="ChEBI" id="CHEBI:57856"/>
        <dbReference type="ChEBI" id="CHEBI:59789"/>
        <dbReference type="ChEBI" id="CHEBI:61891"/>
        <dbReference type="EC" id="2.1.1.297"/>
    </reaction>
</comment>
<feature type="domain" description="Release factor glutamine methyltransferase N-terminal" evidence="6">
    <location>
        <begin position="10"/>
        <end position="80"/>
    </location>
</feature>
<dbReference type="InterPro" id="IPR025714">
    <property type="entry name" value="Methyltranfer_dom"/>
</dbReference>
<dbReference type="NCBIfam" id="TIGR03534">
    <property type="entry name" value="RF_mod_PrmC"/>
    <property type="match status" value="1"/>
</dbReference>
<proteinExistence type="inferred from homology"/>
<feature type="binding site" evidence="4">
    <location>
        <position position="176"/>
    </location>
    <ligand>
        <name>S-adenosyl-L-methionine</name>
        <dbReference type="ChEBI" id="CHEBI:59789"/>
    </ligand>
</feature>
<reference evidence="8" key="1">
    <citation type="journal article" date="2019" name="Int. J. Syst. Evol. Microbiol.">
        <title>The Global Catalogue of Microorganisms (GCM) 10K type strain sequencing project: providing services to taxonomists for standard genome sequencing and annotation.</title>
        <authorList>
            <consortium name="The Broad Institute Genomics Platform"/>
            <consortium name="The Broad Institute Genome Sequencing Center for Infectious Disease"/>
            <person name="Wu L."/>
            <person name="Ma J."/>
        </authorList>
    </citation>
    <scope>NUCLEOTIDE SEQUENCE [LARGE SCALE GENOMIC DNA]</scope>
    <source>
        <strain evidence="8">CCUG 51308</strain>
    </source>
</reference>
<evidence type="ECO:0000259" key="6">
    <source>
        <dbReference type="Pfam" id="PF17827"/>
    </source>
</evidence>
<dbReference type="InterPro" id="IPR002052">
    <property type="entry name" value="DNA_methylase_N6_adenine_CS"/>
</dbReference>
<dbReference type="GO" id="GO:0102559">
    <property type="term" value="F:peptide chain release factor N(5)-glutamine methyltransferase activity"/>
    <property type="evidence" value="ECO:0007669"/>
    <property type="project" value="UniProtKB-EC"/>
</dbReference>